<evidence type="ECO:0000313" key="1">
    <source>
        <dbReference type="EMBL" id="ELP91089.1"/>
    </source>
</evidence>
<dbReference type="GeneID" id="14890095"/>
<proteinExistence type="predicted"/>
<dbReference type="KEGG" id="eiv:EIN_268350"/>
<gene>
    <name evidence="1" type="ORF">EIN_268350</name>
</gene>
<dbReference type="EMBL" id="KB206479">
    <property type="protein sequence ID" value="ELP91089.1"/>
    <property type="molecule type" value="Genomic_DNA"/>
</dbReference>
<sequence>MSAENNSRLLDCAAKKKKYKEDKDNVACEEAIMLYLLNKYFTVTISKPTKRNSITLQYIPVIVIQQGRDYVDVKNLVEERCVWRSQFEQNTGVDKRSALIRIPANRVVETHNYLLDILTNLGYLFDTYISTPKSSSMQIQHISRVFYNGALLFQTDEIRNFGTKIHATISAQLYASNKQTLSLQQYSISTNEHLTL</sequence>
<dbReference type="VEuPathDB" id="AmoebaDB:EIN_268350"/>
<accession>A0A0A1U832</accession>
<protein>
    <submittedName>
        <fullName evidence="1">Uncharacterized protein</fullName>
    </submittedName>
</protein>
<organism evidence="1 2">
    <name type="scientific">Entamoeba invadens IP1</name>
    <dbReference type="NCBI Taxonomy" id="370355"/>
    <lineage>
        <taxon>Eukaryota</taxon>
        <taxon>Amoebozoa</taxon>
        <taxon>Evosea</taxon>
        <taxon>Archamoebae</taxon>
        <taxon>Mastigamoebida</taxon>
        <taxon>Entamoebidae</taxon>
        <taxon>Entamoeba</taxon>
    </lineage>
</organism>
<evidence type="ECO:0000313" key="2">
    <source>
        <dbReference type="Proteomes" id="UP000014680"/>
    </source>
</evidence>
<reference evidence="1 2" key="1">
    <citation type="submission" date="2012-10" db="EMBL/GenBank/DDBJ databases">
        <authorList>
            <person name="Zafar N."/>
            <person name="Inman J."/>
            <person name="Hall N."/>
            <person name="Lorenzi H."/>
            <person name="Caler E."/>
        </authorList>
    </citation>
    <scope>NUCLEOTIDE SEQUENCE [LARGE SCALE GENOMIC DNA]</scope>
    <source>
        <strain evidence="1 2">IP1</strain>
    </source>
</reference>
<dbReference type="AlphaFoldDB" id="A0A0A1U832"/>
<name>A0A0A1U832_ENTIV</name>
<keyword evidence="2" id="KW-1185">Reference proteome</keyword>
<dbReference type="Proteomes" id="UP000014680">
    <property type="component" value="Unassembled WGS sequence"/>
</dbReference>
<dbReference type="RefSeq" id="XP_004257860.1">
    <property type="nucleotide sequence ID" value="XM_004257812.1"/>
</dbReference>